<dbReference type="InterPro" id="IPR024414">
    <property type="entry name" value="Uncharacterised_PrgI"/>
</dbReference>
<evidence type="ECO:0000313" key="5">
    <source>
        <dbReference type="Proteomes" id="UP001456368"/>
    </source>
</evidence>
<feature type="transmembrane region" description="Helical" evidence="1">
    <location>
        <begin position="50"/>
        <end position="68"/>
    </location>
</feature>
<dbReference type="Proteomes" id="UP001456368">
    <property type="component" value="Chromosome"/>
</dbReference>
<name>A0AAJ2IYE5_9LACT</name>
<dbReference type="EMBL" id="JARPYC010000004">
    <property type="protein sequence ID" value="MDT2666755.1"/>
    <property type="molecule type" value="Genomic_DNA"/>
</dbReference>
<sequence>MASSRVYKDITKYKAKYLGKDLRNIVGIIGVTTATLLNVANALWFHLPNMFTYLTIAFIAAPSFLYGFGMKDNMPLERYFKRLFVYYVSYRTSTYQKEGVKTYDHSNFIPSKDEKEYDA</sequence>
<keyword evidence="1" id="KW-0812">Transmembrane</keyword>
<dbReference type="AlphaFoldDB" id="A0AAJ2IYE5"/>
<evidence type="ECO:0000256" key="1">
    <source>
        <dbReference type="SAM" id="Phobius"/>
    </source>
</evidence>
<keyword evidence="5" id="KW-1185">Reference proteome</keyword>
<reference evidence="3 5" key="2">
    <citation type="submission" date="2023-12" db="EMBL/GenBank/DDBJ databases">
        <title>Redefining Piscine Lactococcosis.</title>
        <authorList>
            <person name="Heckman T.I."/>
            <person name="Yazdi Z."/>
            <person name="Older C.E."/>
            <person name="Griffin M.J."/>
            <person name="Waldbieser G.C."/>
            <person name="Chow A.M."/>
            <person name="Medina Silva I."/>
            <person name="Anenson K.M."/>
            <person name="Garcia J.C."/>
            <person name="LaFrentz B.R."/>
            <person name="Slavic D."/>
            <person name="Toohey-Kurth K.L."/>
            <person name="Yant P."/>
            <person name="Fritz H.M."/>
            <person name="Henderson E."/>
            <person name="McDowall R."/>
            <person name="Cai H."/>
            <person name="Adikson M."/>
            <person name="Soto E."/>
        </authorList>
    </citation>
    <scope>NUCLEOTIDE SEQUENCE [LARGE SCALE GENOMIC DNA]</scope>
    <source>
        <strain evidence="3 5">R21-91A</strain>
    </source>
</reference>
<dbReference type="EMBL" id="CP141698">
    <property type="protein sequence ID" value="WYC66932.1"/>
    <property type="molecule type" value="Genomic_DNA"/>
</dbReference>
<protein>
    <submittedName>
        <fullName evidence="2">PrgI family protein</fullName>
    </submittedName>
</protein>
<proteinExistence type="predicted"/>
<organism evidence="2 4">
    <name type="scientific">Lactococcus petauri</name>
    <dbReference type="NCBI Taxonomy" id="1940789"/>
    <lineage>
        <taxon>Bacteria</taxon>
        <taxon>Bacillati</taxon>
        <taxon>Bacillota</taxon>
        <taxon>Bacilli</taxon>
        <taxon>Lactobacillales</taxon>
        <taxon>Streptococcaceae</taxon>
        <taxon>Lactococcus</taxon>
    </lineage>
</organism>
<feature type="transmembrane region" description="Helical" evidence="1">
    <location>
        <begin position="21"/>
        <end position="44"/>
    </location>
</feature>
<gene>
    <name evidence="2" type="ORF">P7D34_05830</name>
    <name evidence="3" type="ORF">VNN45_08595</name>
</gene>
<evidence type="ECO:0000313" key="4">
    <source>
        <dbReference type="Proteomes" id="UP001257962"/>
    </source>
</evidence>
<dbReference type="Proteomes" id="UP001257962">
    <property type="component" value="Unassembled WGS sequence"/>
</dbReference>
<dbReference type="Pfam" id="PF12666">
    <property type="entry name" value="PrgI"/>
    <property type="match status" value="1"/>
</dbReference>
<evidence type="ECO:0000313" key="2">
    <source>
        <dbReference type="EMBL" id="MDT2666755.1"/>
    </source>
</evidence>
<keyword evidence="1" id="KW-0472">Membrane</keyword>
<reference evidence="2" key="1">
    <citation type="submission" date="2023-03" db="EMBL/GenBank/DDBJ databases">
        <authorList>
            <person name="Shen W."/>
            <person name="Cai J."/>
        </authorList>
    </citation>
    <scope>NUCLEOTIDE SEQUENCE</scope>
    <source>
        <strain evidence="2">Y3</strain>
    </source>
</reference>
<dbReference type="RefSeq" id="WP_165719644.1">
    <property type="nucleotide sequence ID" value="NZ_CP141697.1"/>
</dbReference>
<accession>A0AAJ2IYE5</accession>
<evidence type="ECO:0000313" key="3">
    <source>
        <dbReference type="EMBL" id="WYC66932.1"/>
    </source>
</evidence>
<keyword evidence="1" id="KW-1133">Transmembrane helix</keyword>